<evidence type="ECO:0000313" key="2">
    <source>
        <dbReference type="EMBL" id="MDR6373629.1"/>
    </source>
</evidence>
<gene>
    <name evidence="2" type="ORF">J2776_000305</name>
</gene>
<sequence>MSGASLGKVFGTLPCFATSFDAGADVGLEFTFFGCKATCRRTASLCRAVALCGAVARASGGFQTSEYVPAPKAVGASAAVNNASPSLRTLSPLTSGLQNGFANAPQALEGSGLTGPMTRARPAPTNPSPQTSQFPAWKGSPLGPHPTTASLLRKTWRLAVTKYPSDTVHPYRFSRNDVCHALRHLVARSSERRLLFVVSLPPRKQSRWQATIPVSRGLSRRVHPRARCSVRPTG</sequence>
<dbReference type="Proteomes" id="UP001185254">
    <property type="component" value="Unassembled WGS sequence"/>
</dbReference>
<name>A0ABU1KRS7_9BURK</name>
<accession>A0ABU1KRS7</accession>
<evidence type="ECO:0000313" key="3">
    <source>
        <dbReference type="Proteomes" id="UP001185254"/>
    </source>
</evidence>
<reference evidence="2 3" key="1">
    <citation type="submission" date="2023-07" db="EMBL/GenBank/DDBJ databases">
        <title>Sorghum-associated microbial communities from plants grown in Nebraska, USA.</title>
        <authorList>
            <person name="Schachtman D."/>
        </authorList>
    </citation>
    <scope>NUCLEOTIDE SEQUENCE [LARGE SCALE GENOMIC DNA]</scope>
    <source>
        <strain evidence="2 3">DS1039</strain>
    </source>
</reference>
<evidence type="ECO:0000256" key="1">
    <source>
        <dbReference type="SAM" id="MobiDB-lite"/>
    </source>
</evidence>
<dbReference type="EMBL" id="JAVDQN010000001">
    <property type="protein sequence ID" value="MDR6373629.1"/>
    <property type="molecule type" value="Genomic_DNA"/>
</dbReference>
<comment type="caution">
    <text evidence="2">The sequence shown here is derived from an EMBL/GenBank/DDBJ whole genome shotgun (WGS) entry which is preliminary data.</text>
</comment>
<feature type="region of interest" description="Disordered" evidence="1">
    <location>
        <begin position="108"/>
        <end position="148"/>
    </location>
</feature>
<organism evidence="2 3">
    <name type="scientific">Paraburkholderia caledonica</name>
    <dbReference type="NCBI Taxonomy" id="134536"/>
    <lineage>
        <taxon>Bacteria</taxon>
        <taxon>Pseudomonadati</taxon>
        <taxon>Pseudomonadota</taxon>
        <taxon>Betaproteobacteria</taxon>
        <taxon>Burkholderiales</taxon>
        <taxon>Burkholderiaceae</taxon>
        <taxon>Paraburkholderia</taxon>
    </lineage>
</organism>
<keyword evidence="3" id="KW-1185">Reference proteome</keyword>
<protein>
    <submittedName>
        <fullName evidence="2">Uncharacterized protein</fullName>
    </submittedName>
</protein>
<proteinExistence type="predicted"/>